<keyword evidence="7 15" id="KW-0812">Transmembrane</keyword>
<organism evidence="17 18">
    <name type="scientific">Ceratodon purpureus</name>
    <name type="common">Fire moss</name>
    <name type="synonym">Dicranum purpureum</name>
    <dbReference type="NCBI Taxonomy" id="3225"/>
    <lineage>
        <taxon>Eukaryota</taxon>
        <taxon>Viridiplantae</taxon>
        <taxon>Streptophyta</taxon>
        <taxon>Embryophyta</taxon>
        <taxon>Bryophyta</taxon>
        <taxon>Bryophytina</taxon>
        <taxon>Bryopsida</taxon>
        <taxon>Dicranidae</taxon>
        <taxon>Pseudoditrichales</taxon>
        <taxon>Ditrichaceae</taxon>
        <taxon>Ceratodon</taxon>
    </lineage>
</organism>
<keyword evidence="18" id="KW-1185">Reference proteome</keyword>
<dbReference type="SMART" id="SM01205">
    <property type="entry name" value="FKS1_dom1"/>
    <property type="match status" value="1"/>
</dbReference>
<evidence type="ECO:0000256" key="12">
    <source>
        <dbReference type="ARBA" id="ARBA00032165"/>
    </source>
</evidence>
<feature type="transmembrane region" description="Helical" evidence="15">
    <location>
        <begin position="1953"/>
        <end position="1979"/>
    </location>
</feature>
<evidence type="ECO:0000313" key="18">
    <source>
        <dbReference type="Proteomes" id="UP000822688"/>
    </source>
</evidence>
<feature type="compositionally biased region" description="Acidic residues" evidence="14">
    <location>
        <begin position="80"/>
        <end position="98"/>
    </location>
</feature>
<comment type="similarity">
    <text evidence="2">Belongs to the glycosyltransferase 48 family.</text>
</comment>
<evidence type="ECO:0000256" key="3">
    <source>
        <dbReference type="ARBA" id="ARBA00012589"/>
    </source>
</evidence>
<name>A0A8T0JBA3_CERPU</name>
<dbReference type="GO" id="GO:0003843">
    <property type="term" value="F:1,3-beta-D-glucan synthase activity"/>
    <property type="evidence" value="ECO:0007669"/>
    <property type="project" value="UniProtKB-EC"/>
</dbReference>
<dbReference type="GO" id="GO:0008360">
    <property type="term" value="P:regulation of cell shape"/>
    <property type="evidence" value="ECO:0007669"/>
    <property type="project" value="UniProtKB-KW"/>
</dbReference>
<feature type="transmembrane region" description="Helical" evidence="15">
    <location>
        <begin position="774"/>
        <end position="794"/>
    </location>
</feature>
<evidence type="ECO:0000256" key="10">
    <source>
        <dbReference type="ARBA" id="ARBA00023136"/>
    </source>
</evidence>
<feature type="transmembrane region" description="Helical" evidence="15">
    <location>
        <begin position="1789"/>
        <end position="1807"/>
    </location>
</feature>
<dbReference type="PANTHER" id="PTHR12741">
    <property type="entry name" value="LYST-INTERACTING PROTEIN LIP5 DOPAMINE RESPONSIVE PROTEIN DRG-1"/>
    <property type="match status" value="1"/>
</dbReference>
<evidence type="ECO:0000256" key="5">
    <source>
        <dbReference type="ARBA" id="ARBA00022676"/>
    </source>
</evidence>
<evidence type="ECO:0000259" key="16">
    <source>
        <dbReference type="SMART" id="SM01205"/>
    </source>
</evidence>
<accession>A0A8T0JBA3</accession>
<sequence>MDRYERYERAERAERAERVERYERGEERSERYERAERSTGSRRDRGEAVRVPRRVVRNWERLVGAAVRADLEAASQSDWSSEEDDGEGDGDGEDDEGFDGMARRATKRYDRSKSYVVPQSLAAQTDIDAVMEAAEDIQKDDIEVARILYEYAYNLTQQMDPMNQGRGVLQFKSALKSVLMQKRIKHHIDRSKDVGIITDYYSMYKEKEDIANLDAEEQAAREGRAPEGENPDYQAWRTEKLRRFYEISNILNNAANFLVAAAVEPEVGSSGRDPAKRQLDADAKKIEQFKAYNILPLESAGVNNPFQHFPEVIAATRALYTSEWLQFPRFGADHSKNVGRDILDIFDFLHYAFCFQKDNVSNQREHLILLLANAESREGTLSEGTALAHNAKLDVKAIEKVHNRILANYVRWCDFLKKTPQTKLAGNPQKQLCLTALYLLIWGEAANVRFLPECLCYIFHQMAEECFKLLEENIVQRSTRTIKPGTESFEYAFLEQIITPVYNIVAAEAKNSEHGKAPHGSWRNYDDFNEYFWQRSCFALSWPWRLEAGFFTKPRKKGDKKAHFSQEDSTPLLGSGPRERRVGKIHFVEHRSSLHLYHSFHRLWVFLACMFQVLTIWAFCSENGHLNLHVRTIKKMMSVGPTFAVMKLFKSILDFAFMWGALRNTGKQILTRMLIRLVWLLSLSGGITYLYVKTLQEDARNPVATPWFRLYYLVLCSYAGAEVLFTFIFRLPFLRKRVDRCSNVRICQFIKWMQQERYYVGRDMYERTSDYVKYSLFWIVVLISKFAFTMNFQIMPMVEPTRLIIGFKNITYTWHSFVSKGRGNVFTLVSLWAPVAMIYVLDVQVWYTVASALLGGLEGARDKLGEIRSLDMLRKRFLDCPEAFVKNLEPTRSNTVSARQDSRRQDLSVDERRAIQTKDDARRFLPIWNAVISSLREEDLLNNRERDMLEMPPNSDTYPNGKKDTVMCWPLFLLANKLHIAVGLGAENKHDDQTDLWLKITADEYMKFAIQESFQTLEQLLLTVFRSNDLALRWMQDIFGDVRERVKDGAFVGLYKLQKLPQVVETIRDLSQQLGQDEDENPVCRKKARAALNMLSKVVMNDLLEGKSDRLQQWNHYQKAMKDERLFNDMHWPNEEWQMRANRLHNILKVHTFRDEADGKQKTYNTESIPKNIEARRRLEFFTNSLFMNMPKATPVSKMFSFCVFTPYYSEDVMYDLKKKDRKKGEKSKKDDIKELDRQNEDGITILFYLQKIYPDEYKNFLERLKLTEGEFVRQVWDPKTDLKEEIKLRNDATKLELRLWASYRGQTLARTVRGMMYYKKALELQAELESRTAPDLERGGTSSSRPQRALSLRSPQAQAELKFVYLVSCQIYGDQKKTGKAQAADILYLMQQNESLRVAYVDEVNVEVGSQGKTTTYYSKLVKVDKMDKGKDQIIYSVKLPGPFKLGEGKPENQNHAIIFSRGDAVQTIDMNQDNYLEEAFKVRNLLEEFDKVHGRNRPTILGVREHVFTGSVSSLAWFMSMQESSFVTLGQRVLARPLKVRMHYGHPDVFDRIFHFTTGGVSKSSAGINLSEDIFAGFNTTLRQGNVTHHEYIQVGKGRDVGLNQIATFEAKVASGNGEQALARDLYRLGQLLDFPRMLSFFFTSVGFYVTTMMTVLTLYAFLYGKAYLALSGVDASLKANNDILGNTALQSVLTSQFLFQIGIFTAIPMIVNLVLEQGLLKAIMSFCTMQLQLASVFFTFSLGTRTHYFGRIILHGGAKYRSTGRGFVVRHINFAENYRLFSRSHFTKAFEIILLLVIYLAYGAQNRTSITYILLTFSSWFLSFSWLYAPYIFNPSGFEWQKTVEDFEDWSNWVLYKGGVGVKSDQSWEAWWLEEQDHLRTAGGKFWELVFSLRFFFFQFGVSYHLDVFQGSTSIMVYVYSWITLLVFVAVFKVFTISQKASAKKAKLHLVVRLFQAALFMFLIAGAIVAIIVSPLSLTDCFAVALAIVPTGWGLISIAIIFRRQVESIGLWHSVREIARLYEACMGMFIFIPIALLSWFPFFSTFQTRLVFNQAFSRGLEISLILAGNRANTST</sequence>
<comment type="subcellular location">
    <subcellularLocation>
        <location evidence="1">Cell membrane</location>
        <topology evidence="1">Multi-pass membrane protein</topology>
    </subcellularLocation>
</comment>
<evidence type="ECO:0000256" key="11">
    <source>
        <dbReference type="ARBA" id="ARBA00023316"/>
    </source>
</evidence>
<gene>
    <name evidence="17" type="ORF">KC19_1G279300</name>
</gene>
<feature type="transmembrane region" description="Helical" evidence="15">
    <location>
        <begin position="1921"/>
        <end position="1941"/>
    </location>
</feature>
<dbReference type="PANTHER" id="PTHR12741:SF47">
    <property type="entry name" value="CALLOSE SYNTHASE 9"/>
    <property type="match status" value="1"/>
</dbReference>
<evidence type="ECO:0000256" key="14">
    <source>
        <dbReference type="SAM" id="MobiDB-lite"/>
    </source>
</evidence>
<dbReference type="Pfam" id="PF02364">
    <property type="entry name" value="Glucan_synthase"/>
    <property type="match status" value="1"/>
</dbReference>
<evidence type="ECO:0000256" key="7">
    <source>
        <dbReference type="ARBA" id="ARBA00022692"/>
    </source>
</evidence>
<dbReference type="EMBL" id="CM026421">
    <property type="protein sequence ID" value="KAG0592765.1"/>
    <property type="molecule type" value="Genomic_DNA"/>
</dbReference>
<feature type="domain" description="1,3-beta-glucan synthase component FKS1-like" evidence="16">
    <location>
        <begin position="429"/>
        <end position="545"/>
    </location>
</feature>
<dbReference type="Pfam" id="PF14288">
    <property type="entry name" value="FKS1_dom1"/>
    <property type="match status" value="1"/>
</dbReference>
<dbReference type="InterPro" id="IPR003440">
    <property type="entry name" value="Glyco_trans_48_dom"/>
</dbReference>
<evidence type="ECO:0000256" key="8">
    <source>
        <dbReference type="ARBA" id="ARBA00022960"/>
    </source>
</evidence>
<protein>
    <recommendedName>
        <fullName evidence="12">1,3-beta-glucan synthase</fullName>
        <ecNumber evidence="3">2.4.1.34</ecNumber>
    </recommendedName>
    <alternativeName>
        <fullName evidence="12">1,3-beta-glucan synthase</fullName>
    </alternativeName>
</protein>
<dbReference type="InterPro" id="IPR058851">
    <property type="entry name" value="CALS1_helical"/>
</dbReference>
<evidence type="ECO:0000256" key="6">
    <source>
        <dbReference type="ARBA" id="ARBA00022679"/>
    </source>
</evidence>
<keyword evidence="10 15" id="KW-0472">Membrane</keyword>
<proteinExistence type="inferred from homology"/>
<feature type="transmembrane region" description="Helical" evidence="15">
    <location>
        <begin position="1640"/>
        <end position="1665"/>
    </location>
</feature>
<dbReference type="Proteomes" id="UP000822688">
    <property type="component" value="Chromosome 1"/>
</dbReference>
<dbReference type="EC" id="2.4.1.34" evidence="3"/>
<feature type="region of interest" description="Disordered" evidence="14">
    <location>
        <begin position="73"/>
        <end position="99"/>
    </location>
</feature>
<evidence type="ECO:0000256" key="2">
    <source>
        <dbReference type="ARBA" id="ARBA00009040"/>
    </source>
</evidence>
<comment type="catalytic activity">
    <reaction evidence="13">
        <text>[(1-&gt;3)-beta-D-glucosyl](n) + UDP-alpha-D-glucose = [(1-&gt;3)-beta-D-glucosyl](n+1) + UDP + H(+)</text>
        <dbReference type="Rhea" id="RHEA:21476"/>
        <dbReference type="Rhea" id="RHEA-COMP:11146"/>
        <dbReference type="Rhea" id="RHEA-COMP:14303"/>
        <dbReference type="ChEBI" id="CHEBI:15378"/>
        <dbReference type="ChEBI" id="CHEBI:37671"/>
        <dbReference type="ChEBI" id="CHEBI:58223"/>
        <dbReference type="ChEBI" id="CHEBI:58885"/>
        <dbReference type="EC" id="2.4.1.34"/>
    </reaction>
</comment>
<feature type="transmembrane region" description="Helical" evidence="15">
    <location>
        <begin position="1985"/>
        <end position="2004"/>
    </location>
</feature>
<feature type="transmembrane region" description="Helical" evidence="15">
    <location>
        <begin position="674"/>
        <end position="692"/>
    </location>
</feature>
<feature type="region of interest" description="Disordered" evidence="14">
    <location>
        <begin position="1"/>
        <end position="49"/>
    </location>
</feature>
<keyword evidence="6" id="KW-0808">Transferase</keyword>
<evidence type="ECO:0000256" key="9">
    <source>
        <dbReference type="ARBA" id="ARBA00022989"/>
    </source>
</evidence>
<keyword evidence="5" id="KW-0328">Glycosyltransferase</keyword>
<dbReference type="GO" id="GO:0006075">
    <property type="term" value="P:(1-&gt;3)-beta-D-glucan biosynthetic process"/>
    <property type="evidence" value="ECO:0007669"/>
    <property type="project" value="InterPro"/>
</dbReference>
<feature type="region of interest" description="Disordered" evidence="14">
    <location>
        <begin position="1332"/>
        <end position="1351"/>
    </location>
</feature>
<dbReference type="GO" id="GO:0005886">
    <property type="term" value="C:plasma membrane"/>
    <property type="evidence" value="ECO:0007669"/>
    <property type="project" value="TreeGrafter"/>
</dbReference>
<feature type="transmembrane region" description="Helical" evidence="15">
    <location>
        <begin position="1813"/>
        <end position="1836"/>
    </location>
</feature>
<keyword evidence="9 15" id="KW-1133">Transmembrane helix</keyword>
<feature type="transmembrane region" description="Helical" evidence="15">
    <location>
        <begin position="1700"/>
        <end position="1718"/>
    </location>
</feature>
<evidence type="ECO:0000256" key="13">
    <source>
        <dbReference type="ARBA" id="ARBA00047777"/>
    </source>
</evidence>
<evidence type="ECO:0000256" key="4">
    <source>
        <dbReference type="ARBA" id="ARBA00022475"/>
    </source>
</evidence>
<dbReference type="Pfam" id="PF25968">
    <property type="entry name" value="CALS1"/>
    <property type="match status" value="1"/>
</dbReference>
<feature type="transmembrane region" description="Helical" evidence="15">
    <location>
        <begin position="2024"/>
        <end position="2045"/>
    </location>
</feature>
<evidence type="ECO:0000256" key="1">
    <source>
        <dbReference type="ARBA" id="ARBA00004651"/>
    </source>
</evidence>
<keyword evidence="4" id="KW-1003">Cell membrane</keyword>
<comment type="caution">
    <text evidence="17">The sequence shown here is derived from an EMBL/GenBank/DDBJ whole genome shotgun (WGS) entry which is preliminary data.</text>
</comment>
<keyword evidence="8" id="KW-0133">Cell shape</keyword>
<evidence type="ECO:0000313" key="17">
    <source>
        <dbReference type="EMBL" id="KAG0592765.1"/>
    </source>
</evidence>
<keyword evidence="11" id="KW-0961">Cell wall biogenesis/degradation</keyword>
<reference evidence="17" key="1">
    <citation type="submission" date="2020-06" db="EMBL/GenBank/DDBJ databases">
        <title>WGS assembly of Ceratodon purpureus strain R40.</title>
        <authorList>
            <person name="Carey S.B."/>
            <person name="Jenkins J."/>
            <person name="Shu S."/>
            <person name="Lovell J.T."/>
            <person name="Sreedasyam A."/>
            <person name="Maumus F."/>
            <person name="Tiley G.P."/>
            <person name="Fernandez-Pozo N."/>
            <person name="Barry K."/>
            <person name="Chen C."/>
            <person name="Wang M."/>
            <person name="Lipzen A."/>
            <person name="Daum C."/>
            <person name="Saski C.A."/>
            <person name="Payton A.C."/>
            <person name="Mcbreen J.C."/>
            <person name="Conrad R.E."/>
            <person name="Kollar L.M."/>
            <person name="Olsson S."/>
            <person name="Huttunen S."/>
            <person name="Landis J.B."/>
            <person name="Wickett N.J."/>
            <person name="Johnson M.G."/>
            <person name="Rensing S.A."/>
            <person name="Grimwood J."/>
            <person name="Schmutz J."/>
            <person name="Mcdaniel S.F."/>
        </authorList>
    </citation>
    <scope>NUCLEOTIDE SEQUENCE</scope>
    <source>
        <strain evidence="17">R40</strain>
    </source>
</reference>
<evidence type="ECO:0000256" key="15">
    <source>
        <dbReference type="SAM" id="Phobius"/>
    </source>
</evidence>
<feature type="transmembrane region" description="Helical" evidence="15">
    <location>
        <begin position="712"/>
        <end position="733"/>
    </location>
</feature>
<dbReference type="GO" id="GO:0000148">
    <property type="term" value="C:1,3-beta-D-glucan synthase complex"/>
    <property type="evidence" value="ECO:0007669"/>
    <property type="project" value="InterPro"/>
</dbReference>
<dbReference type="InterPro" id="IPR026899">
    <property type="entry name" value="FKS1-like_dom1"/>
</dbReference>
<feature type="transmembrane region" description="Helical" evidence="15">
    <location>
        <begin position="600"/>
        <end position="619"/>
    </location>
</feature>